<dbReference type="InterPro" id="IPR008201">
    <property type="entry name" value="HepT-like"/>
</dbReference>
<dbReference type="EMBL" id="PEBJ01000001">
    <property type="protein sequence ID" value="PJM77617.1"/>
    <property type="molecule type" value="Genomic_DNA"/>
</dbReference>
<dbReference type="OrthoDB" id="159782at2"/>
<evidence type="ECO:0000313" key="6">
    <source>
        <dbReference type="EMBL" id="PJM77617.1"/>
    </source>
</evidence>
<keyword evidence="3" id="KW-0540">Nuclease</keyword>
<proteinExistence type="predicted"/>
<evidence type="ECO:0000256" key="5">
    <source>
        <dbReference type="ARBA" id="ARBA00022801"/>
    </source>
</evidence>
<dbReference type="SUPFAM" id="SSF81593">
    <property type="entry name" value="Nucleotidyltransferase substrate binding subunit/domain"/>
    <property type="match status" value="1"/>
</dbReference>
<dbReference type="GO" id="GO:0004540">
    <property type="term" value="F:RNA nuclease activity"/>
    <property type="evidence" value="ECO:0007669"/>
    <property type="project" value="InterPro"/>
</dbReference>
<keyword evidence="1" id="KW-0597">Phosphoprotein</keyword>
<dbReference type="PANTHER" id="PTHR34139:SF1">
    <property type="entry name" value="RNASE MJ1380-RELATED"/>
    <property type="match status" value="1"/>
</dbReference>
<protein>
    <submittedName>
        <fullName evidence="6">Antitoxin</fullName>
    </submittedName>
</protein>
<keyword evidence="5" id="KW-0378">Hydrolase</keyword>
<keyword evidence="2" id="KW-1277">Toxin-antitoxin system</keyword>
<dbReference type="PANTHER" id="PTHR34139">
    <property type="entry name" value="UPF0331 PROTEIN MJ0127"/>
    <property type="match status" value="1"/>
</dbReference>
<sequence>MVSEHNHSDQSFRDKIILIRLVEHLDHAVEDLQHVNSADELEAHRILFNSVAMEMTQAQECARKLSEECRNAMPDLPWNDLRALRNIIVHDYDEVDPVSLYNTVHQDVPALSAQLRPFTKISD</sequence>
<keyword evidence="4" id="KW-0547">Nucleotide-binding</keyword>
<dbReference type="GO" id="GO:0016787">
    <property type="term" value="F:hydrolase activity"/>
    <property type="evidence" value="ECO:0007669"/>
    <property type="project" value="UniProtKB-KW"/>
</dbReference>
<dbReference type="GO" id="GO:0000166">
    <property type="term" value="F:nucleotide binding"/>
    <property type="evidence" value="ECO:0007669"/>
    <property type="project" value="UniProtKB-KW"/>
</dbReference>
<comment type="caution">
    <text evidence="6">The sequence shown here is derived from an EMBL/GenBank/DDBJ whole genome shotgun (WGS) entry which is preliminary data.</text>
</comment>
<evidence type="ECO:0000256" key="3">
    <source>
        <dbReference type="ARBA" id="ARBA00022722"/>
    </source>
</evidence>
<organism evidence="6 7">
    <name type="scientific">Bifidobacterium felsineum</name>
    <dbReference type="NCBI Taxonomy" id="2045440"/>
    <lineage>
        <taxon>Bacteria</taxon>
        <taxon>Bacillati</taxon>
        <taxon>Actinomycetota</taxon>
        <taxon>Actinomycetes</taxon>
        <taxon>Bifidobacteriales</taxon>
        <taxon>Bifidobacteriaceae</taxon>
        <taxon>Bifidobacterium</taxon>
    </lineage>
</organism>
<dbReference type="GO" id="GO:0110001">
    <property type="term" value="C:toxin-antitoxin complex"/>
    <property type="evidence" value="ECO:0007669"/>
    <property type="project" value="InterPro"/>
</dbReference>
<dbReference type="AlphaFoldDB" id="A0A2M9HLC9"/>
<evidence type="ECO:0000256" key="2">
    <source>
        <dbReference type="ARBA" id="ARBA00022649"/>
    </source>
</evidence>
<dbReference type="Pfam" id="PF01934">
    <property type="entry name" value="HepT-like"/>
    <property type="match status" value="1"/>
</dbReference>
<evidence type="ECO:0000256" key="4">
    <source>
        <dbReference type="ARBA" id="ARBA00022741"/>
    </source>
</evidence>
<dbReference type="InterPro" id="IPR051813">
    <property type="entry name" value="HepT_RNase_toxin"/>
</dbReference>
<name>A0A2M9HLC9_9BIFI</name>
<dbReference type="Proteomes" id="UP000229239">
    <property type="component" value="Unassembled WGS sequence"/>
</dbReference>
<reference evidence="7" key="1">
    <citation type="submission" date="2017-10" db="EMBL/GenBank/DDBJ databases">
        <title>Draft genome sequences of strains TRE 1, TRE 9, TRE H and TRI 7, isolated from tamarins, belonging to four potential novel Bifidobacterium species.</title>
        <authorList>
            <person name="Mattarelli P."/>
            <person name="Modesto M."/>
            <person name="Puglisi E."/>
            <person name="Morelli L."/>
            <person name="Bonetti A."/>
            <person name="Spezio C."/>
            <person name="Sandri C."/>
        </authorList>
    </citation>
    <scope>NUCLEOTIDE SEQUENCE [LARGE SCALE GENOMIC DNA]</scope>
    <source>
        <strain evidence="7">TREH</strain>
    </source>
</reference>
<evidence type="ECO:0000313" key="7">
    <source>
        <dbReference type="Proteomes" id="UP000229239"/>
    </source>
</evidence>
<evidence type="ECO:0000256" key="1">
    <source>
        <dbReference type="ARBA" id="ARBA00022553"/>
    </source>
</evidence>
<accession>A0A2M9HLC9</accession>
<keyword evidence="7" id="KW-1185">Reference proteome</keyword>
<gene>
    <name evidence="6" type="ORF">CSQ86_00560</name>
</gene>